<dbReference type="Proteomes" id="UP000321820">
    <property type="component" value="Chromosome"/>
</dbReference>
<dbReference type="KEGG" id="talb:FTW19_05285"/>
<evidence type="ECO:0000256" key="4">
    <source>
        <dbReference type="ARBA" id="ARBA00022692"/>
    </source>
</evidence>
<evidence type="ECO:0000256" key="7">
    <source>
        <dbReference type="ARBA" id="ARBA00023237"/>
    </source>
</evidence>
<keyword evidence="11" id="KW-1185">Reference proteome</keyword>
<gene>
    <name evidence="10" type="ORF">FTW19_05285</name>
</gene>
<keyword evidence="5 8" id="KW-0732">Signal</keyword>
<evidence type="ECO:0000313" key="11">
    <source>
        <dbReference type="Proteomes" id="UP000321820"/>
    </source>
</evidence>
<proteinExistence type="predicted"/>
<dbReference type="Gene3D" id="2.60.40.1120">
    <property type="entry name" value="Carboxypeptidase-like, regulatory domain"/>
    <property type="match status" value="1"/>
</dbReference>
<dbReference type="SUPFAM" id="SSF49452">
    <property type="entry name" value="Starch-binding domain-like"/>
    <property type="match status" value="1"/>
</dbReference>
<keyword evidence="7" id="KW-0998">Cell outer membrane</keyword>
<dbReference type="Pfam" id="PF25183">
    <property type="entry name" value="OMP_b-brl_4"/>
    <property type="match status" value="1"/>
</dbReference>
<dbReference type="InterPro" id="IPR036942">
    <property type="entry name" value="Beta-barrel_TonB_sf"/>
</dbReference>
<dbReference type="GO" id="GO:0015344">
    <property type="term" value="F:siderophore uptake transmembrane transporter activity"/>
    <property type="evidence" value="ECO:0007669"/>
    <property type="project" value="TreeGrafter"/>
</dbReference>
<keyword evidence="6" id="KW-0472">Membrane</keyword>
<keyword evidence="3" id="KW-1134">Transmembrane beta strand</keyword>
<reference evidence="10 11" key="1">
    <citation type="submission" date="2019-08" db="EMBL/GenBank/DDBJ databases">
        <title>Complete genome sequence of Terriglobus albidus strain ORNL.</title>
        <authorList>
            <person name="Podar M."/>
        </authorList>
    </citation>
    <scope>NUCLEOTIDE SEQUENCE [LARGE SCALE GENOMIC DNA]</scope>
    <source>
        <strain evidence="10 11">ORNL</strain>
    </source>
</reference>
<dbReference type="GO" id="GO:0044718">
    <property type="term" value="P:siderophore transmembrane transport"/>
    <property type="evidence" value="ECO:0007669"/>
    <property type="project" value="TreeGrafter"/>
</dbReference>
<feature type="domain" description="TonB-dependent transporter Oar-like beta-barrel" evidence="9">
    <location>
        <begin position="253"/>
        <end position="1180"/>
    </location>
</feature>
<sequence length="1187" mass="128798">MKQILKTQGRCFGLLLVLLLVSSMLPAQVANGVITGRLTDSTGAVIPNAQLTLTKTDTGLKLATQSNSDGIYNFFSLQTGPYKIQVSQSGFKSAETTLTLTVGQTATIDLSLEIGSSTETINVESAGMADLETSDSTISYTVGTRQVSDLPLNGRNPYGLAALSPGIAPGGGFGQGVSQTRGAVVAAGTNNFESNGGAAGSNEIFFDGVPVTVCCQGQPALTPSVEVVDQFKVITAVPSAQFGRSSGGILNIVSKTGTNQIHGSAYDYLRNEKLDGANYFLKYNNTPPIRGRNDFRAPHKFNQYGFFLNGPVWLPKIYNGREKTFFTFGWEASRNVLYNAVTATVPTALQRQGVFTEAPGMIYDPYSTSGNTRQPLAAGCNSTGCYGAGKLVQNINPVSQKLLQFLPLPNISGTSNNYVYANRTSDQVDQFNFRVDHNFSPSQRVFVRGTRDTNTHHENDLFNQANGPSGINQTLRAYLFAVGDTWTITPNFLLQTNYGFAYQKNFQIPQNYTGYKASDYGFTNLDSQQQLPGLPYIGISGYANMSNATNTNRWEHYSHFLESTAVWQHGKHTLTFGYDGRLIQEHQQSAGNGPGSLTFDTTLTNGPIVTSAAPSSQAQFDSFAAFLMGTFTNAAIVRQVKPAYDSWYHALYVQEDWRANSKLTMNFGLRYDIETGYRERHNQWADLDLSASNPLSSSALPFTGGARYLGSNFPNRTWKTYYNKFAPRIGLAFQVTDKTVLRAGYGLLYLPTSQRFYSTGTLGYSQQTQTTFTSTSVPTTTIANPFPSGVLLPAGPSAGVTAGTGTSVSGAIYNNPVPYFQQYNAGVERQIANGVVVHFNYVGTHGVHLPINYRPNDLRDQYWGAPGSQSQIDYLNTQVANPFYGNSQAGPLATPTTVQRVQLLSLYPQYTPNTGMANNSITVAQMGIGASIFNAAQAFITIQRSKNLSATVSYTFSKLMGNGTPSLTAFLNANYSNGSPGIQNSYHIQDKEWSVLSTDIPHRIVANANYTLPFGRGQSFGSNVSGWMNQVIGGWKLNSIVSVQSGYTLGITQTGGQAYSGGRPFFVSGVDPLTSGDVHQRLGGNGQTQGYLNPNAFRKATAFELGDTPRFSGRMRSPVGFQDDVSLLKDFAIHERLGLQFRLEAFNFLNKVQFGVPNTQFGSATFGAITTQANLPRNIQTALKLTF</sequence>
<dbReference type="InterPro" id="IPR013784">
    <property type="entry name" value="Carb-bd-like_fold"/>
</dbReference>
<organism evidence="10 11">
    <name type="scientific">Terriglobus albidus</name>
    <dbReference type="NCBI Taxonomy" id="1592106"/>
    <lineage>
        <taxon>Bacteria</taxon>
        <taxon>Pseudomonadati</taxon>
        <taxon>Acidobacteriota</taxon>
        <taxon>Terriglobia</taxon>
        <taxon>Terriglobales</taxon>
        <taxon>Acidobacteriaceae</taxon>
        <taxon>Terriglobus</taxon>
    </lineage>
</organism>
<accession>A0A5B9E5A8</accession>
<dbReference type="InterPro" id="IPR057601">
    <property type="entry name" value="Oar-like_b-barrel"/>
</dbReference>
<name>A0A5B9E5A8_9BACT</name>
<dbReference type="RefSeq" id="WP_147646664.1">
    <property type="nucleotide sequence ID" value="NZ_CP042806.1"/>
</dbReference>
<feature type="signal peptide" evidence="8">
    <location>
        <begin position="1"/>
        <end position="29"/>
    </location>
</feature>
<evidence type="ECO:0000256" key="5">
    <source>
        <dbReference type="ARBA" id="ARBA00022729"/>
    </source>
</evidence>
<comment type="subcellular location">
    <subcellularLocation>
        <location evidence="1">Cell outer membrane</location>
        <topology evidence="1">Multi-pass membrane protein</topology>
    </subcellularLocation>
</comment>
<dbReference type="GO" id="GO:0009279">
    <property type="term" value="C:cell outer membrane"/>
    <property type="evidence" value="ECO:0007669"/>
    <property type="project" value="UniProtKB-SubCell"/>
</dbReference>
<dbReference type="InterPro" id="IPR039426">
    <property type="entry name" value="TonB-dep_rcpt-like"/>
</dbReference>
<dbReference type="Pfam" id="PF13620">
    <property type="entry name" value="CarboxypepD_reg"/>
    <property type="match status" value="1"/>
</dbReference>
<evidence type="ECO:0000256" key="2">
    <source>
        <dbReference type="ARBA" id="ARBA00022448"/>
    </source>
</evidence>
<keyword evidence="10" id="KW-0675">Receptor</keyword>
<keyword evidence="2" id="KW-0813">Transport</keyword>
<dbReference type="AlphaFoldDB" id="A0A5B9E5A8"/>
<evidence type="ECO:0000256" key="1">
    <source>
        <dbReference type="ARBA" id="ARBA00004571"/>
    </source>
</evidence>
<dbReference type="Gene3D" id="2.40.170.20">
    <property type="entry name" value="TonB-dependent receptor, beta-barrel domain"/>
    <property type="match status" value="1"/>
</dbReference>
<dbReference type="PANTHER" id="PTHR30069:SF29">
    <property type="entry name" value="HEMOGLOBIN AND HEMOGLOBIN-HAPTOGLOBIN-BINDING PROTEIN 1-RELATED"/>
    <property type="match status" value="1"/>
</dbReference>
<evidence type="ECO:0000259" key="9">
    <source>
        <dbReference type="Pfam" id="PF25183"/>
    </source>
</evidence>
<dbReference type="GO" id="GO:0030246">
    <property type="term" value="F:carbohydrate binding"/>
    <property type="evidence" value="ECO:0007669"/>
    <property type="project" value="InterPro"/>
</dbReference>
<keyword evidence="4" id="KW-0812">Transmembrane</keyword>
<evidence type="ECO:0000256" key="8">
    <source>
        <dbReference type="SAM" id="SignalP"/>
    </source>
</evidence>
<evidence type="ECO:0000313" key="10">
    <source>
        <dbReference type="EMBL" id="QEE27473.1"/>
    </source>
</evidence>
<dbReference type="EMBL" id="CP042806">
    <property type="protein sequence ID" value="QEE27473.1"/>
    <property type="molecule type" value="Genomic_DNA"/>
</dbReference>
<evidence type="ECO:0000256" key="3">
    <source>
        <dbReference type="ARBA" id="ARBA00022452"/>
    </source>
</evidence>
<protein>
    <submittedName>
        <fullName evidence="10">TonB-dependent receptor</fullName>
    </submittedName>
</protein>
<dbReference type="SUPFAM" id="SSF56935">
    <property type="entry name" value="Porins"/>
    <property type="match status" value="1"/>
</dbReference>
<dbReference type="OrthoDB" id="97893at2"/>
<evidence type="ECO:0000256" key="6">
    <source>
        <dbReference type="ARBA" id="ARBA00023136"/>
    </source>
</evidence>
<feature type="chain" id="PRO_5023125093" evidence="8">
    <location>
        <begin position="30"/>
        <end position="1187"/>
    </location>
</feature>
<dbReference type="PANTHER" id="PTHR30069">
    <property type="entry name" value="TONB-DEPENDENT OUTER MEMBRANE RECEPTOR"/>
    <property type="match status" value="1"/>
</dbReference>